<dbReference type="EMBL" id="JXXZ01000004">
    <property type="protein sequence ID" value="KJZ01077.1"/>
    <property type="molecule type" value="Genomic_DNA"/>
</dbReference>
<dbReference type="Pfam" id="PF07963">
    <property type="entry name" value="N_methyl"/>
    <property type="match status" value="1"/>
</dbReference>
<evidence type="ECO:0000313" key="4">
    <source>
        <dbReference type="Proteomes" id="UP000033664"/>
    </source>
</evidence>
<name>A0A0F4Q0I1_9GAMM</name>
<dbReference type="AlphaFoldDB" id="A0A0F4Q0I1"/>
<comment type="caution">
    <text evidence="3">The sequence shown here is derived from an EMBL/GenBank/DDBJ whole genome shotgun (WGS) entry which is preliminary data.</text>
</comment>
<protein>
    <recommendedName>
        <fullName evidence="2">Type IV pilin Tt1218-like domain-containing protein</fullName>
    </recommendedName>
</protein>
<dbReference type="PATRIC" id="fig|151081.8.peg.263"/>
<keyword evidence="4" id="KW-1185">Reference proteome</keyword>
<dbReference type="Proteomes" id="UP000033664">
    <property type="component" value="Unassembled WGS sequence"/>
</dbReference>
<feature type="transmembrane region" description="Helical" evidence="1">
    <location>
        <begin position="12"/>
        <end position="31"/>
    </location>
</feature>
<dbReference type="eggNOG" id="COG4967">
    <property type="taxonomic scope" value="Bacteria"/>
</dbReference>
<dbReference type="Pfam" id="PF22150">
    <property type="entry name" value="Tt1218-like"/>
    <property type="match status" value="1"/>
</dbReference>
<keyword evidence="1" id="KW-1133">Transmembrane helix</keyword>
<keyword evidence="1" id="KW-0472">Membrane</keyword>
<evidence type="ECO:0000256" key="1">
    <source>
        <dbReference type="SAM" id="Phobius"/>
    </source>
</evidence>
<evidence type="ECO:0000259" key="2">
    <source>
        <dbReference type="Pfam" id="PF22150"/>
    </source>
</evidence>
<organism evidence="3 4">
    <name type="scientific">Pseudoalteromonas ruthenica</name>
    <dbReference type="NCBI Taxonomy" id="151081"/>
    <lineage>
        <taxon>Bacteria</taxon>
        <taxon>Pseudomonadati</taxon>
        <taxon>Pseudomonadota</taxon>
        <taxon>Gammaproteobacteria</taxon>
        <taxon>Alteromonadales</taxon>
        <taxon>Pseudoalteromonadaceae</taxon>
        <taxon>Pseudoalteromonas</taxon>
    </lineage>
</organism>
<accession>A0A0F4Q0I1</accession>
<evidence type="ECO:0000313" key="3">
    <source>
        <dbReference type="EMBL" id="KJZ01077.1"/>
    </source>
</evidence>
<dbReference type="RefSeq" id="WP_022945258.1">
    <property type="nucleotide sequence ID" value="NZ_CP023396.1"/>
</dbReference>
<gene>
    <name evidence="3" type="ORF">TW72_04285</name>
</gene>
<keyword evidence="1" id="KW-0812">Transmembrane</keyword>
<dbReference type="InterPro" id="IPR013362">
    <property type="entry name" value="Pilus_4_PilV"/>
</dbReference>
<sequence length="179" mass="19001">MREQNGFTLLETLIAFIVLVFGLLGAVALQAKAKQATYDSMQRSAALGVAHDVIGRIKANTLAAMAGAYNVTVSSDDPVAANYASCINANCGSGALAAFDIEQWRRAIRAQENTGALADATVCVDTRVNGEQLDIDVIVSWASRQELASTGDIVQSKDECGGQSNQRRALALESFAYVR</sequence>
<dbReference type="GeneID" id="58227704"/>
<proteinExistence type="predicted"/>
<dbReference type="InterPro" id="IPR054402">
    <property type="entry name" value="Tt1218-like_dom"/>
</dbReference>
<dbReference type="OrthoDB" id="5741561at2"/>
<reference evidence="3 4" key="1">
    <citation type="journal article" date="2015" name="BMC Genomics">
        <title>Genome mining reveals unlocked bioactive potential of marine Gram-negative bacteria.</title>
        <authorList>
            <person name="Machado H."/>
            <person name="Sonnenschein E.C."/>
            <person name="Melchiorsen J."/>
            <person name="Gram L."/>
        </authorList>
    </citation>
    <scope>NUCLEOTIDE SEQUENCE [LARGE SCALE GENOMIC DNA]</scope>
    <source>
        <strain evidence="3 4">S3137</strain>
    </source>
</reference>
<feature type="domain" description="Type IV pilin Tt1218-like" evidence="2">
    <location>
        <begin position="28"/>
        <end position="101"/>
    </location>
</feature>
<dbReference type="InterPro" id="IPR012902">
    <property type="entry name" value="N_methyl_site"/>
</dbReference>
<dbReference type="NCBIfam" id="TIGR02523">
    <property type="entry name" value="type_IV_pilV"/>
    <property type="match status" value="1"/>
</dbReference>